<dbReference type="Proteomes" id="UP000545606">
    <property type="component" value="Unassembled WGS sequence"/>
</dbReference>
<dbReference type="EMBL" id="JACERN010000022">
    <property type="protein sequence ID" value="MBA4708079.1"/>
    <property type="molecule type" value="Genomic_DNA"/>
</dbReference>
<gene>
    <name evidence="1" type="ORF">H2Z84_06750</name>
</gene>
<proteinExistence type="predicted"/>
<accession>A0A838Y671</accession>
<evidence type="ECO:0000313" key="2">
    <source>
        <dbReference type="Proteomes" id="UP000545606"/>
    </source>
</evidence>
<dbReference type="AlphaFoldDB" id="A0A838Y671"/>
<keyword evidence="2" id="KW-1185">Reference proteome</keyword>
<reference evidence="1 2" key="1">
    <citation type="submission" date="2020-07" db="EMBL/GenBank/DDBJ databases">
        <title>Draft genome sequence of violacein-producing bacteria and related species.</title>
        <authorList>
            <person name="Wilson H.S."/>
            <person name="De Leon M.E."/>
        </authorList>
    </citation>
    <scope>NUCLEOTIDE SEQUENCE [LARGE SCALE GENOMIC DNA]</scope>
    <source>
        <strain evidence="1 2">HSC-21Su07</strain>
    </source>
</reference>
<evidence type="ECO:0000313" key="1">
    <source>
        <dbReference type="EMBL" id="MBA4708079.1"/>
    </source>
</evidence>
<comment type="caution">
    <text evidence="1">The sequence shown here is derived from an EMBL/GenBank/DDBJ whole genome shotgun (WGS) entry which is preliminary data.</text>
</comment>
<sequence>MSWVAIGHFCSDCFNRSAHPGRSKEAWYHTAGQAAWQMLA</sequence>
<protein>
    <submittedName>
        <fullName evidence="1">Sarcosine oxidase subunit delta</fullName>
    </submittedName>
</protein>
<name>A0A838Y671_9NEIS</name>
<organism evidence="1 2">
    <name type="scientific">Aquitalea aquatica</name>
    <dbReference type="NCBI Taxonomy" id="3044273"/>
    <lineage>
        <taxon>Bacteria</taxon>
        <taxon>Pseudomonadati</taxon>
        <taxon>Pseudomonadota</taxon>
        <taxon>Betaproteobacteria</taxon>
        <taxon>Neisseriales</taxon>
        <taxon>Chromobacteriaceae</taxon>
        <taxon>Aquitalea</taxon>
    </lineage>
</organism>